<sequence>MNKILYQCTTGSFIKIPKVLGKINTTNKATGFYIRAMGYLEHSESCKRAIRVLPPVLNLHPCVKEMALNLLKLMLKFIEQKCNSKVIIGNHRLLLKASDLSNIMRNFRKTHLNINTRVTSRI</sequence>
<dbReference type="HOGENOM" id="CLU_2027988_0_0_1"/>
<protein>
    <submittedName>
        <fullName evidence="1">Uncharacterized protein</fullName>
    </submittedName>
</protein>
<name>A0A015KD51_RHIIW</name>
<proteinExistence type="predicted"/>
<evidence type="ECO:0000313" key="2">
    <source>
        <dbReference type="Proteomes" id="UP000022910"/>
    </source>
</evidence>
<evidence type="ECO:0000313" key="1">
    <source>
        <dbReference type="EMBL" id="EXX77505.1"/>
    </source>
</evidence>
<comment type="caution">
    <text evidence="1">The sequence shown here is derived from an EMBL/GenBank/DDBJ whole genome shotgun (WGS) entry which is preliminary data.</text>
</comment>
<dbReference type="EMBL" id="JEMT01010792">
    <property type="protein sequence ID" value="EXX77505.1"/>
    <property type="molecule type" value="Genomic_DNA"/>
</dbReference>
<gene>
    <name evidence="1" type="ORF">RirG_023120</name>
</gene>
<reference evidence="1 2" key="1">
    <citation type="submission" date="2014-02" db="EMBL/GenBank/DDBJ databases">
        <title>Single nucleus genome sequencing reveals high similarity among nuclei of an endomycorrhizal fungus.</title>
        <authorList>
            <person name="Lin K."/>
            <person name="Geurts R."/>
            <person name="Zhang Z."/>
            <person name="Limpens E."/>
            <person name="Saunders D.G."/>
            <person name="Mu D."/>
            <person name="Pang E."/>
            <person name="Cao H."/>
            <person name="Cha H."/>
            <person name="Lin T."/>
            <person name="Zhou Q."/>
            <person name="Shang Y."/>
            <person name="Li Y."/>
            <person name="Ivanov S."/>
            <person name="Sharma T."/>
            <person name="Velzen R.V."/>
            <person name="Ruijter N.D."/>
            <person name="Aanen D.K."/>
            <person name="Win J."/>
            <person name="Kamoun S."/>
            <person name="Bisseling T."/>
            <person name="Huang S."/>
        </authorList>
    </citation>
    <scope>NUCLEOTIDE SEQUENCE [LARGE SCALE GENOMIC DNA]</scope>
    <source>
        <strain evidence="2">DAOM197198w</strain>
    </source>
</reference>
<dbReference type="AlphaFoldDB" id="A0A015KD51"/>
<dbReference type="Proteomes" id="UP000022910">
    <property type="component" value="Unassembled WGS sequence"/>
</dbReference>
<accession>A0A015KD51</accession>
<organism evidence="1 2">
    <name type="scientific">Rhizophagus irregularis (strain DAOM 197198w)</name>
    <name type="common">Glomus intraradices</name>
    <dbReference type="NCBI Taxonomy" id="1432141"/>
    <lineage>
        <taxon>Eukaryota</taxon>
        <taxon>Fungi</taxon>
        <taxon>Fungi incertae sedis</taxon>
        <taxon>Mucoromycota</taxon>
        <taxon>Glomeromycotina</taxon>
        <taxon>Glomeromycetes</taxon>
        <taxon>Glomerales</taxon>
        <taxon>Glomeraceae</taxon>
        <taxon>Rhizophagus</taxon>
    </lineage>
</organism>
<keyword evidence="2" id="KW-1185">Reference proteome</keyword>